<dbReference type="AlphaFoldDB" id="A0A1H6EJ24"/>
<accession>A0A1I2FHD5</accession>
<dbReference type="Gene3D" id="1.10.357.10">
    <property type="entry name" value="Tetracycline Repressor, domain 2"/>
    <property type="match status" value="1"/>
</dbReference>
<evidence type="ECO:0000313" key="7">
    <source>
        <dbReference type="EMBL" id="SFF04289.1"/>
    </source>
</evidence>
<evidence type="ECO:0000313" key="9">
    <source>
        <dbReference type="Proteomes" id="UP000236729"/>
    </source>
</evidence>
<dbReference type="Proteomes" id="UP000236729">
    <property type="component" value="Unassembled WGS sequence"/>
</dbReference>
<feature type="DNA-binding region" description="H-T-H motif" evidence="4">
    <location>
        <begin position="35"/>
        <end position="54"/>
    </location>
</feature>
<dbReference type="Proteomes" id="UP000199690">
    <property type="component" value="Unassembled WGS sequence"/>
</dbReference>
<evidence type="ECO:0000259" key="5">
    <source>
        <dbReference type="PROSITE" id="PS50977"/>
    </source>
</evidence>
<evidence type="ECO:0000256" key="2">
    <source>
        <dbReference type="ARBA" id="ARBA00023125"/>
    </source>
</evidence>
<reference evidence="8 9" key="2">
    <citation type="submission" date="2016-10" db="EMBL/GenBank/DDBJ databases">
        <authorList>
            <person name="Varghese N."/>
            <person name="Submissions S."/>
        </authorList>
    </citation>
    <scope>NUCLEOTIDE SEQUENCE [LARGE SCALE GENOMIC DNA]</scope>
    <source>
        <strain evidence="9">ATCC 20501</strain>
        <strain evidence="7 8">CGMCC 4.3529</strain>
    </source>
</reference>
<evidence type="ECO:0000313" key="6">
    <source>
        <dbReference type="EMBL" id="SEG96724.1"/>
    </source>
</evidence>
<reference evidence="6" key="1">
    <citation type="submission" date="2016-10" db="EMBL/GenBank/DDBJ databases">
        <authorList>
            <person name="de Groot N.N."/>
        </authorList>
    </citation>
    <scope>NUCLEOTIDE SEQUENCE [LARGE SCALE GENOMIC DNA]</scope>
    <source>
        <strain evidence="6">ATCC 20501</strain>
    </source>
</reference>
<dbReference type="Pfam" id="PF13305">
    <property type="entry name" value="TetR_C_33"/>
    <property type="match status" value="1"/>
</dbReference>
<dbReference type="InterPro" id="IPR001647">
    <property type="entry name" value="HTH_TetR"/>
</dbReference>
<proteinExistence type="predicted"/>
<dbReference type="GO" id="GO:0003700">
    <property type="term" value="F:DNA-binding transcription factor activity"/>
    <property type="evidence" value="ECO:0007669"/>
    <property type="project" value="TreeGrafter"/>
</dbReference>
<evidence type="ECO:0000313" key="8">
    <source>
        <dbReference type="Proteomes" id="UP000199690"/>
    </source>
</evidence>
<organism evidence="6 9">
    <name type="scientific">Saccharopolyspora kobensis</name>
    <dbReference type="NCBI Taxonomy" id="146035"/>
    <lineage>
        <taxon>Bacteria</taxon>
        <taxon>Bacillati</taxon>
        <taxon>Actinomycetota</taxon>
        <taxon>Actinomycetes</taxon>
        <taxon>Pseudonocardiales</taxon>
        <taxon>Pseudonocardiaceae</taxon>
        <taxon>Saccharopolyspora</taxon>
    </lineage>
</organism>
<evidence type="ECO:0000256" key="3">
    <source>
        <dbReference type="ARBA" id="ARBA00023163"/>
    </source>
</evidence>
<dbReference type="SMR" id="A0A1H6EJ24"/>
<dbReference type="PRINTS" id="PR00455">
    <property type="entry name" value="HTHTETR"/>
</dbReference>
<name>A0A1H6EJ24_9PSEU</name>
<dbReference type="InterPro" id="IPR036271">
    <property type="entry name" value="Tet_transcr_reg_TetR-rel_C_sf"/>
</dbReference>
<dbReference type="InterPro" id="IPR025996">
    <property type="entry name" value="MT1864/Rv1816-like_C"/>
</dbReference>
<feature type="domain" description="HTH tetR-type" evidence="5">
    <location>
        <begin position="12"/>
        <end position="72"/>
    </location>
</feature>
<protein>
    <submittedName>
        <fullName evidence="6">Transcriptional regulator, TetR family</fullName>
    </submittedName>
</protein>
<keyword evidence="2 4" id="KW-0238">DNA-binding</keyword>
<dbReference type="SUPFAM" id="SSF48498">
    <property type="entry name" value="Tetracyclin repressor-like, C-terminal domain"/>
    <property type="match status" value="1"/>
</dbReference>
<dbReference type="RefSeq" id="WP_093357979.1">
    <property type="nucleotide sequence ID" value="NZ_FNVB01000012.1"/>
</dbReference>
<keyword evidence="1" id="KW-0805">Transcription regulation</keyword>
<evidence type="ECO:0000256" key="1">
    <source>
        <dbReference type="ARBA" id="ARBA00023015"/>
    </source>
</evidence>
<keyword evidence="8" id="KW-1185">Reference proteome</keyword>
<keyword evidence="3" id="KW-0804">Transcription</keyword>
<dbReference type="EMBL" id="FOME01000018">
    <property type="protein sequence ID" value="SFF04289.1"/>
    <property type="molecule type" value="Genomic_DNA"/>
</dbReference>
<dbReference type="Pfam" id="PF00440">
    <property type="entry name" value="TetR_N"/>
    <property type="match status" value="1"/>
</dbReference>
<gene>
    <name evidence="6" type="ORF">SAMN02982929_06534</name>
    <name evidence="7" type="ORF">SAMN05216506_11813</name>
</gene>
<dbReference type="PROSITE" id="PS50977">
    <property type="entry name" value="HTH_TETR_2"/>
    <property type="match status" value="1"/>
</dbReference>
<dbReference type="PANTHER" id="PTHR30055:SF234">
    <property type="entry name" value="HTH-TYPE TRANSCRIPTIONAL REGULATOR BETI"/>
    <property type="match status" value="1"/>
</dbReference>
<dbReference type="EMBL" id="FNVB01000012">
    <property type="protein sequence ID" value="SEG96724.1"/>
    <property type="molecule type" value="Genomic_DNA"/>
</dbReference>
<dbReference type="InterPro" id="IPR050109">
    <property type="entry name" value="HTH-type_TetR-like_transc_reg"/>
</dbReference>
<dbReference type="GO" id="GO:0000976">
    <property type="term" value="F:transcription cis-regulatory region binding"/>
    <property type="evidence" value="ECO:0007669"/>
    <property type="project" value="TreeGrafter"/>
</dbReference>
<dbReference type="SUPFAM" id="SSF46689">
    <property type="entry name" value="Homeodomain-like"/>
    <property type="match status" value="1"/>
</dbReference>
<accession>A0A1H6EJ24</accession>
<sequence length="189" mass="21262">MSVQDRKQRERAERHRLIVDSARELLEAEGWDAVTTRRLAERVEYSQPVLYSHFRNKDAILAAVAVNGFAELGRELRRARTSRRSPEAALRAVVDAYLGFARERPALYEAMFVRPLDIPFGADDSPAELKNAFAEIIAVLEPLAGDRDLETFAEVVWSAVHGLAVLSRADRLRASHREARLDLLIDSVG</sequence>
<dbReference type="PANTHER" id="PTHR30055">
    <property type="entry name" value="HTH-TYPE TRANSCRIPTIONAL REGULATOR RUTR"/>
    <property type="match status" value="1"/>
</dbReference>
<dbReference type="InterPro" id="IPR009057">
    <property type="entry name" value="Homeodomain-like_sf"/>
</dbReference>
<evidence type="ECO:0000256" key="4">
    <source>
        <dbReference type="PROSITE-ProRule" id="PRU00335"/>
    </source>
</evidence>